<dbReference type="Gene3D" id="1.20.58.1700">
    <property type="match status" value="1"/>
</dbReference>
<dbReference type="Gene3D" id="3.40.50.850">
    <property type="entry name" value="Isochorismatase-like"/>
    <property type="match status" value="1"/>
</dbReference>
<evidence type="ECO:0000259" key="3">
    <source>
        <dbReference type="Pfam" id="PF01425"/>
    </source>
</evidence>
<evidence type="ECO:0000313" key="4">
    <source>
        <dbReference type="EMBL" id="CAF9922229.1"/>
    </source>
</evidence>
<dbReference type="SUPFAM" id="SSF75304">
    <property type="entry name" value="Amidase signature (AS) enzymes"/>
    <property type="match status" value="1"/>
</dbReference>
<feature type="domain" description="Isochorismatase-like" evidence="2">
    <location>
        <begin position="28"/>
        <end position="217"/>
    </location>
</feature>
<reference evidence="4" key="1">
    <citation type="submission" date="2021-03" db="EMBL/GenBank/DDBJ databases">
        <authorList>
            <person name="Tagirdzhanova G."/>
        </authorList>
    </citation>
    <scope>NUCLEOTIDE SEQUENCE</scope>
</reference>
<dbReference type="GO" id="GO:0003824">
    <property type="term" value="F:catalytic activity"/>
    <property type="evidence" value="ECO:0007669"/>
    <property type="project" value="InterPro"/>
</dbReference>
<dbReference type="PANTHER" id="PTHR11895">
    <property type="entry name" value="TRANSAMIDASE"/>
    <property type="match status" value="1"/>
</dbReference>
<dbReference type="InterPro" id="IPR036928">
    <property type="entry name" value="AS_sf"/>
</dbReference>
<evidence type="ECO:0000256" key="1">
    <source>
        <dbReference type="ARBA" id="ARBA00006336"/>
    </source>
</evidence>
<dbReference type="InterPro" id="IPR023631">
    <property type="entry name" value="Amidase_dom"/>
</dbReference>
<dbReference type="Proteomes" id="UP000664521">
    <property type="component" value="Unassembled WGS sequence"/>
</dbReference>
<dbReference type="InterPro" id="IPR000868">
    <property type="entry name" value="Isochorismatase-like_dom"/>
</dbReference>
<dbReference type="Pfam" id="PF00857">
    <property type="entry name" value="Isochorismatase"/>
    <property type="match status" value="1"/>
</dbReference>
<evidence type="ECO:0008006" key="6">
    <source>
        <dbReference type="Google" id="ProtNLM"/>
    </source>
</evidence>
<dbReference type="OrthoDB" id="167809at2759"/>
<feature type="domain" description="Amidase" evidence="3">
    <location>
        <begin position="280"/>
        <end position="720"/>
    </location>
</feature>
<dbReference type="InterPro" id="IPR000120">
    <property type="entry name" value="Amidase"/>
</dbReference>
<accession>A0A8H3FEU9</accession>
<proteinExistence type="inferred from homology"/>
<dbReference type="Gene3D" id="3.90.1300.10">
    <property type="entry name" value="Amidase signature (AS) domain"/>
    <property type="match status" value="1"/>
</dbReference>
<dbReference type="PANTHER" id="PTHR11895:SF169">
    <property type="entry name" value="GLUTAMYL-TRNA(GLN) AMIDOTRANSFERASE"/>
    <property type="match status" value="1"/>
</dbReference>
<comment type="caution">
    <text evidence="4">The sequence shown here is derived from an EMBL/GenBank/DDBJ whole genome shotgun (WGS) entry which is preliminary data.</text>
</comment>
<name>A0A8H3FEU9_9LECA</name>
<protein>
    <recommendedName>
        <fullName evidence="6">Amidase</fullName>
    </recommendedName>
</protein>
<dbReference type="InterPro" id="IPR036380">
    <property type="entry name" value="Isochorismatase-like_sf"/>
</dbReference>
<dbReference type="Pfam" id="PF01425">
    <property type="entry name" value="Amidase"/>
    <property type="match status" value="1"/>
</dbReference>
<dbReference type="SUPFAM" id="SSF52499">
    <property type="entry name" value="Isochorismatase-like hydrolases"/>
    <property type="match status" value="1"/>
</dbReference>
<evidence type="ECO:0000313" key="5">
    <source>
        <dbReference type="Proteomes" id="UP000664521"/>
    </source>
</evidence>
<sequence length="734" mass="78801">MASTARPLPSMLAVPAKPYEFSFPPLKTALLVIDMQRDFLLQGGFGHIQGGSLEAVQASIAPTTRLLSTFRQAGLAIFHTREGHKPDLSDCPSSKLNRQAAAPENVQHSKVIGDTGEMGRLLVRGEYGHDIVDELQPWPNEVVVDKPGKGAFWNTTLLDKLKAKAITHLIVSGVTTECCFATTIREANDRGFECCGVEEATAGYNGKFKGCSLEMIYWSQGLFGFVTSLEPLLECLAPHVSIPKTICGTTPPQTPPAFNGDLSISGLQRSYREGLSPVTVLEAVVDRIEKYLKVDPAVWIHQVPKSSILDQVRQLQAKWPNPNCLPPLFGIPFSVKDSIDIAGLPTTTACPPLAHVPPKNASSYDLLISQGAVFVGKTNLDQLATGLTGCRSPYGITRSVFNHDYISGGSSSGSCVSVGAGLVSFSLATDTAGSGRVPSGFNGVVGYKPTRGLISAQGVTPACLSLDCIAIIANNVTDARTVWDLSVGFDQQDRYAKTCTPIPRHINSIGPQATSFTFGIPPSEALCVCNPVYRRMFNGAVQALQKLGGRLQPIDWTPFEKAGKLLYEGSFVSERLASLPDDWLEQNRSNLHPVIESIFSAVVARNSTAVDAYRDLQAKALYTRQAEKVFEYSATGVDVVVVPTAPTHWTVQEVLANPIASNSTLGEFTHCGNVLDLCAVAVPAGTYPLDEMQGSTENAKGDLPFSVTFLGGSMTDAETLNIADRFDRAMEAGF</sequence>
<dbReference type="CDD" id="cd00431">
    <property type="entry name" value="cysteine_hydrolases"/>
    <property type="match status" value="1"/>
</dbReference>
<dbReference type="EMBL" id="CAJPDS010000030">
    <property type="protein sequence ID" value="CAF9922229.1"/>
    <property type="molecule type" value="Genomic_DNA"/>
</dbReference>
<evidence type="ECO:0000259" key="2">
    <source>
        <dbReference type="Pfam" id="PF00857"/>
    </source>
</evidence>
<dbReference type="AlphaFoldDB" id="A0A8H3FEU9"/>
<gene>
    <name evidence="4" type="ORF">HETSPECPRED_005010</name>
</gene>
<comment type="similarity">
    <text evidence="1">Belongs to the isochorismatase family.</text>
</comment>
<organism evidence="4 5">
    <name type="scientific">Heterodermia speciosa</name>
    <dbReference type="NCBI Taxonomy" id="116794"/>
    <lineage>
        <taxon>Eukaryota</taxon>
        <taxon>Fungi</taxon>
        <taxon>Dikarya</taxon>
        <taxon>Ascomycota</taxon>
        <taxon>Pezizomycotina</taxon>
        <taxon>Lecanoromycetes</taxon>
        <taxon>OSLEUM clade</taxon>
        <taxon>Lecanoromycetidae</taxon>
        <taxon>Caliciales</taxon>
        <taxon>Physciaceae</taxon>
        <taxon>Heterodermia</taxon>
    </lineage>
</organism>
<keyword evidence="5" id="KW-1185">Reference proteome</keyword>